<gene>
    <name evidence="1" type="ORF">Pan54_17140</name>
</gene>
<dbReference type="EMBL" id="SJPG01000001">
    <property type="protein sequence ID" value="TWT60982.1"/>
    <property type="molecule type" value="Genomic_DNA"/>
</dbReference>
<organism evidence="1 2">
    <name type="scientific">Rubinisphaera italica</name>
    <dbReference type="NCBI Taxonomy" id="2527969"/>
    <lineage>
        <taxon>Bacteria</taxon>
        <taxon>Pseudomonadati</taxon>
        <taxon>Planctomycetota</taxon>
        <taxon>Planctomycetia</taxon>
        <taxon>Planctomycetales</taxon>
        <taxon>Planctomycetaceae</taxon>
        <taxon>Rubinisphaera</taxon>
    </lineage>
</organism>
<evidence type="ECO:0000313" key="1">
    <source>
        <dbReference type="EMBL" id="TWT60982.1"/>
    </source>
</evidence>
<accession>A0A5C5XGI8</accession>
<name>A0A5C5XGI8_9PLAN</name>
<evidence type="ECO:0000313" key="2">
    <source>
        <dbReference type="Proteomes" id="UP000316095"/>
    </source>
</evidence>
<protein>
    <submittedName>
        <fullName evidence="1">Uncharacterized protein</fullName>
    </submittedName>
</protein>
<dbReference type="AlphaFoldDB" id="A0A5C5XGI8"/>
<sequence>MVPVLERIADEIRVLRDVLDEIRTDFQWAIRNGQTEVTQPTHSDLPANSELTVTAGDTVEFEYGGEPAIADVLKVNLDRHLATVRLIPNGTEMEVHMDTLSKVPARTEIRRGYEPKFDSSDLPSLPEPGSLF</sequence>
<comment type="caution">
    <text evidence="1">The sequence shown here is derived from an EMBL/GenBank/DDBJ whole genome shotgun (WGS) entry which is preliminary data.</text>
</comment>
<proteinExistence type="predicted"/>
<keyword evidence="2" id="KW-1185">Reference proteome</keyword>
<reference evidence="1 2" key="1">
    <citation type="submission" date="2019-02" db="EMBL/GenBank/DDBJ databases">
        <title>Deep-cultivation of Planctomycetes and their phenomic and genomic characterization uncovers novel biology.</title>
        <authorList>
            <person name="Wiegand S."/>
            <person name="Jogler M."/>
            <person name="Boedeker C."/>
            <person name="Pinto D."/>
            <person name="Vollmers J."/>
            <person name="Rivas-Marin E."/>
            <person name="Kohn T."/>
            <person name="Peeters S.H."/>
            <person name="Heuer A."/>
            <person name="Rast P."/>
            <person name="Oberbeckmann S."/>
            <person name="Bunk B."/>
            <person name="Jeske O."/>
            <person name="Meyerdierks A."/>
            <person name="Storesund J.E."/>
            <person name="Kallscheuer N."/>
            <person name="Luecker S."/>
            <person name="Lage O.M."/>
            <person name="Pohl T."/>
            <person name="Merkel B.J."/>
            <person name="Hornburger P."/>
            <person name="Mueller R.-W."/>
            <person name="Bruemmer F."/>
            <person name="Labrenz M."/>
            <person name="Spormann A.M."/>
            <person name="Op Den Camp H."/>
            <person name="Overmann J."/>
            <person name="Amann R."/>
            <person name="Jetten M.S.M."/>
            <person name="Mascher T."/>
            <person name="Medema M.H."/>
            <person name="Devos D.P."/>
            <person name="Kaster A.-K."/>
            <person name="Ovreas L."/>
            <person name="Rohde M."/>
            <person name="Galperin M.Y."/>
            <person name="Jogler C."/>
        </authorList>
    </citation>
    <scope>NUCLEOTIDE SEQUENCE [LARGE SCALE GENOMIC DNA]</scope>
    <source>
        <strain evidence="1 2">Pan54</strain>
    </source>
</reference>
<dbReference type="Proteomes" id="UP000316095">
    <property type="component" value="Unassembled WGS sequence"/>
</dbReference>